<dbReference type="SUPFAM" id="SSF49764">
    <property type="entry name" value="HSP20-like chaperones"/>
    <property type="match status" value="1"/>
</dbReference>
<dbReference type="PANTHER" id="PTHR11527">
    <property type="entry name" value="HEAT-SHOCK PROTEIN 20 FAMILY MEMBER"/>
    <property type="match status" value="1"/>
</dbReference>
<dbReference type="RefSeq" id="WP_204785016.1">
    <property type="nucleotide sequence ID" value="NZ_CALVGD010000040.1"/>
</dbReference>
<evidence type="ECO:0000256" key="1">
    <source>
        <dbReference type="PROSITE-ProRule" id="PRU00285"/>
    </source>
</evidence>
<protein>
    <submittedName>
        <fullName evidence="4">Hsp20/alpha crystallin family protein</fullName>
    </submittedName>
</protein>
<proteinExistence type="inferred from homology"/>
<dbReference type="Pfam" id="PF00011">
    <property type="entry name" value="HSP20"/>
    <property type="match status" value="1"/>
</dbReference>
<comment type="caution">
    <text evidence="4">The sequence shown here is derived from an EMBL/GenBank/DDBJ whole genome shotgun (WGS) entry which is preliminary data.</text>
</comment>
<dbReference type="CDD" id="cd06471">
    <property type="entry name" value="ACD_LpsHSP_like"/>
    <property type="match status" value="1"/>
</dbReference>
<evidence type="ECO:0000313" key="5">
    <source>
        <dbReference type="Proteomes" id="UP000785625"/>
    </source>
</evidence>
<dbReference type="EMBL" id="JACJKU010000031">
    <property type="protein sequence ID" value="MBM6940704.1"/>
    <property type="molecule type" value="Genomic_DNA"/>
</dbReference>
<evidence type="ECO:0000259" key="3">
    <source>
        <dbReference type="PROSITE" id="PS01031"/>
    </source>
</evidence>
<evidence type="ECO:0000313" key="4">
    <source>
        <dbReference type="EMBL" id="MBM6940704.1"/>
    </source>
</evidence>
<reference evidence="4 5" key="1">
    <citation type="journal article" date="2021" name="Sci. Rep.">
        <title>The distribution of antibiotic resistance genes in chicken gut microbiota commensals.</title>
        <authorList>
            <person name="Juricova H."/>
            <person name="Matiasovicova J."/>
            <person name="Kubasova T."/>
            <person name="Cejkova D."/>
            <person name="Rychlik I."/>
        </authorList>
    </citation>
    <scope>NUCLEOTIDE SEQUENCE [LARGE SCALE GENOMIC DNA]</scope>
    <source>
        <strain evidence="4 5">An574</strain>
    </source>
</reference>
<dbReference type="InterPro" id="IPR002068">
    <property type="entry name" value="A-crystallin/Hsp20_dom"/>
</dbReference>
<gene>
    <name evidence="4" type="ORF">H5975_04265</name>
</gene>
<keyword evidence="5" id="KW-1185">Reference proteome</keyword>
<dbReference type="Gene3D" id="2.60.40.790">
    <property type="match status" value="1"/>
</dbReference>
<sequence length="141" mass="16196">MANELQRRDSLFDNLMNMRNFFDDGFFPTQSTDYMKSDIAEDNNGYHVKIDMPGFDKKDIHVNYADGILTVSGHRDTFDDHTNKNGDIVQSERRYGQMSRSYRLPDVDLAKVSAKYNDGVLALELPKLTVENQNGTHIDIE</sequence>
<dbReference type="InterPro" id="IPR008978">
    <property type="entry name" value="HSP20-like_chaperone"/>
</dbReference>
<dbReference type="PROSITE" id="PS01031">
    <property type="entry name" value="SHSP"/>
    <property type="match status" value="1"/>
</dbReference>
<feature type="domain" description="SHSP" evidence="3">
    <location>
        <begin position="28"/>
        <end position="141"/>
    </location>
</feature>
<name>A0ABS2H063_9LACO</name>
<organism evidence="4 5">
    <name type="scientific">Limosilactobacillus coleohominis</name>
    <dbReference type="NCBI Taxonomy" id="181675"/>
    <lineage>
        <taxon>Bacteria</taxon>
        <taxon>Bacillati</taxon>
        <taxon>Bacillota</taxon>
        <taxon>Bacilli</taxon>
        <taxon>Lactobacillales</taxon>
        <taxon>Lactobacillaceae</taxon>
        <taxon>Limosilactobacillus</taxon>
    </lineage>
</organism>
<accession>A0ABS2H063</accession>
<evidence type="ECO:0000256" key="2">
    <source>
        <dbReference type="RuleBase" id="RU003616"/>
    </source>
</evidence>
<dbReference type="InterPro" id="IPR031107">
    <property type="entry name" value="Small_HSP"/>
</dbReference>
<dbReference type="Proteomes" id="UP000785625">
    <property type="component" value="Unassembled WGS sequence"/>
</dbReference>
<comment type="similarity">
    <text evidence="1 2">Belongs to the small heat shock protein (HSP20) family.</text>
</comment>